<dbReference type="SUPFAM" id="SSF57903">
    <property type="entry name" value="FYVE/PHD zinc finger"/>
    <property type="match status" value="1"/>
</dbReference>
<dbReference type="InterPro" id="IPR013083">
    <property type="entry name" value="Znf_RING/FYVE/PHD"/>
</dbReference>
<keyword evidence="4" id="KW-0175">Coiled coil</keyword>
<dbReference type="GO" id="GO:0008270">
    <property type="term" value="F:zinc ion binding"/>
    <property type="evidence" value="ECO:0007669"/>
    <property type="project" value="UniProtKB-KW"/>
</dbReference>
<dbReference type="InterPro" id="IPR014710">
    <property type="entry name" value="RmlC-like_jellyroll"/>
</dbReference>
<dbReference type="InterPro" id="IPR000595">
    <property type="entry name" value="cNMP-bd_dom"/>
</dbReference>
<dbReference type="InterPro" id="IPR018490">
    <property type="entry name" value="cNMP-bd_dom_sf"/>
</dbReference>
<dbReference type="Pfam" id="PF25562">
    <property type="entry name" value="CNBH_CNNM2_C"/>
    <property type="match status" value="1"/>
</dbReference>
<dbReference type="GO" id="GO:0010960">
    <property type="term" value="P:magnesium ion homeostasis"/>
    <property type="evidence" value="ECO:0007669"/>
    <property type="project" value="InterPro"/>
</dbReference>
<dbReference type="PANTHER" id="PTHR12064:SF94">
    <property type="entry name" value="UNEXTENDED PROTEIN"/>
    <property type="match status" value="1"/>
</dbReference>
<reference evidence="6" key="1">
    <citation type="submission" date="2020-08" db="EMBL/GenBank/DDBJ databases">
        <title>Spodoptera exigua strain:BAW_Kor-Di-RS1 Genome sequencing and assembly.</title>
        <authorList>
            <person name="Kim J."/>
            <person name="Nam H.Y."/>
            <person name="Kwon M."/>
            <person name="Choi J.H."/>
            <person name="Cho S.R."/>
            <person name="Kim G.-H."/>
        </authorList>
    </citation>
    <scope>NUCLEOTIDE SEQUENCE</scope>
    <source>
        <strain evidence="6">BAW_Kor-Di-RS1</strain>
        <tissue evidence="6">Whole-body</tissue>
    </source>
</reference>
<comment type="caution">
    <text evidence="6">The sequence shown here is derived from an EMBL/GenBank/DDBJ whole genome shotgun (WGS) entry which is preliminary data.</text>
</comment>
<name>A0A835GCC0_SPOEX</name>
<keyword evidence="3" id="KW-0862">Zinc</keyword>
<sequence length="756" mass="86928">MPMIKCGGCGKFISPADAARCTKCNEHYHRVCVALTGRGALPSFWQCPECKKNVRRDNKSETPVRNSQAEVQSATAPLISAEAPVLRSATSEESAEEETDIGMCEPAGCVQESGVAMRNKPHDQQMDVASQLQSIMEELRSLRLEVLELRKEVRSSGDACNVRMDTIEARLQVLEERHAGYSRIPVYEGTRGNIVTVLFIKDLAFVDPDDNTPLRTLCQYYQNPCNFVFEDVTLDVMFKQFKEGHKGHMAFVHRINNEGEGDPFYETMGLVTLEDVIEEMIQAEIVDETDVFLDNRSKRRRNKPMNKLQDFTAFAERHENQRIHISPQLTLATFQFLSTSVDAFRPDTVSETVLRRLLKQDVIQHIKIKGKTKKDPSTYVFQQGKPVDYFVLILEGRVEVTVGRENLVFEAGPFTYFGVQALTQNVGVAESPTPSAMGSLQNINMDSMLRHTFVPDYSVRAVAELFYLTVKRSLYLAAKRATLMEKGALSKGATNEQFDTEVDKFPPRVNIIELMQLSQNYPSSERLETDSEKFLSKPNQYYAHSETSRPKMGVTTKSHIELTKTGPSKSYPNASDSRHWNFEKFAKINCDRPKSFTKEIDANDCAECIQNNFWIKKNVFNKSADDKLHDLDHHKKKKTTTFHTDSSLLTFHNLSPRSHEDIDLKSHPDIDLPNRDIDYKTELDYKSIQQEIEAHDRQLEHLDRYERFLEFEKDTIDYEREWKEERVQLEKRRIETEQLMLVQLSKIVKMLERNQK</sequence>
<feature type="coiled-coil region" evidence="4">
    <location>
        <begin position="685"/>
        <end position="739"/>
    </location>
</feature>
<dbReference type="PANTHER" id="PTHR12064">
    <property type="entry name" value="METAL TRANSPORTER CNNM"/>
    <property type="match status" value="1"/>
</dbReference>
<dbReference type="SUPFAM" id="SSF54631">
    <property type="entry name" value="CBS-domain pair"/>
    <property type="match status" value="1"/>
</dbReference>
<dbReference type="Proteomes" id="UP000648187">
    <property type="component" value="Unassembled WGS sequence"/>
</dbReference>
<dbReference type="InterPro" id="IPR001965">
    <property type="entry name" value="Znf_PHD"/>
</dbReference>
<evidence type="ECO:0000256" key="1">
    <source>
        <dbReference type="ARBA" id="ARBA00022723"/>
    </source>
</evidence>
<feature type="domain" description="Cyclic nucleotide-binding" evidence="5">
    <location>
        <begin position="353"/>
        <end position="453"/>
    </location>
</feature>
<evidence type="ECO:0000256" key="3">
    <source>
        <dbReference type="ARBA" id="ARBA00022833"/>
    </source>
</evidence>
<dbReference type="InterPro" id="IPR045095">
    <property type="entry name" value="ACDP"/>
</dbReference>
<dbReference type="GO" id="GO:0005886">
    <property type="term" value="C:plasma membrane"/>
    <property type="evidence" value="ECO:0007669"/>
    <property type="project" value="TreeGrafter"/>
</dbReference>
<dbReference type="InterPro" id="IPR011011">
    <property type="entry name" value="Znf_FYVE_PHD"/>
</dbReference>
<keyword evidence="2" id="KW-0863">Zinc-finger</keyword>
<dbReference type="Gene3D" id="2.60.120.10">
    <property type="entry name" value="Jelly Rolls"/>
    <property type="match status" value="1"/>
</dbReference>
<keyword evidence="7" id="KW-1185">Reference proteome</keyword>
<protein>
    <recommendedName>
        <fullName evidence="5">Cyclic nucleotide-binding domain-containing protein</fullName>
    </recommendedName>
</protein>
<dbReference type="CDD" id="cd00038">
    <property type="entry name" value="CAP_ED"/>
    <property type="match status" value="1"/>
</dbReference>
<dbReference type="PROSITE" id="PS50042">
    <property type="entry name" value="CNMP_BINDING_3"/>
    <property type="match status" value="1"/>
</dbReference>
<dbReference type="CDD" id="cd04590">
    <property type="entry name" value="CBS_pair_CorC_HlyC_assoc"/>
    <property type="match status" value="1"/>
</dbReference>
<dbReference type="Gene3D" id="3.10.580.10">
    <property type="entry name" value="CBS-domain"/>
    <property type="match status" value="1"/>
</dbReference>
<dbReference type="Gene3D" id="3.30.40.10">
    <property type="entry name" value="Zinc/RING finger domain, C3HC4 (zinc finger)"/>
    <property type="match status" value="1"/>
</dbReference>
<proteinExistence type="predicted"/>
<evidence type="ECO:0000256" key="2">
    <source>
        <dbReference type="ARBA" id="ARBA00022771"/>
    </source>
</evidence>
<evidence type="ECO:0000313" key="7">
    <source>
        <dbReference type="Proteomes" id="UP000648187"/>
    </source>
</evidence>
<evidence type="ECO:0000256" key="4">
    <source>
        <dbReference type="SAM" id="Coils"/>
    </source>
</evidence>
<keyword evidence="1" id="KW-0479">Metal-binding</keyword>
<gene>
    <name evidence="6" type="ORF">HW555_009460</name>
</gene>
<dbReference type="GO" id="GO:0022857">
    <property type="term" value="F:transmembrane transporter activity"/>
    <property type="evidence" value="ECO:0007669"/>
    <property type="project" value="TreeGrafter"/>
</dbReference>
<dbReference type="InterPro" id="IPR044751">
    <property type="entry name" value="Ion_transp-like_CBS"/>
</dbReference>
<dbReference type="InterPro" id="IPR046342">
    <property type="entry name" value="CBS_dom_sf"/>
</dbReference>
<dbReference type="AlphaFoldDB" id="A0A835GCC0"/>
<dbReference type="SUPFAM" id="SSF51206">
    <property type="entry name" value="cAMP-binding domain-like"/>
    <property type="match status" value="1"/>
</dbReference>
<accession>A0A835GCC0</accession>
<dbReference type="EMBL" id="JACKWZ010000210">
    <property type="protein sequence ID" value="KAF9411855.1"/>
    <property type="molecule type" value="Genomic_DNA"/>
</dbReference>
<organism evidence="6 7">
    <name type="scientific">Spodoptera exigua</name>
    <name type="common">Beet armyworm</name>
    <name type="synonym">Noctua fulgens</name>
    <dbReference type="NCBI Taxonomy" id="7107"/>
    <lineage>
        <taxon>Eukaryota</taxon>
        <taxon>Metazoa</taxon>
        <taxon>Ecdysozoa</taxon>
        <taxon>Arthropoda</taxon>
        <taxon>Hexapoda</taxon>
        <taxon>Insecta</taxon>
        <taxon>Pterygota</taxon>
        <taxon>Neoptera</taxon>
        <taxon>Endopterygota</taxon>
        <taxon>Lepidoptera</taxon>
        <taxon>Glossata</taxon>
        <taxon>Ditrysia</taxon>
        <taxon>Noctuoidea</taxon>
        <taxon>Noctuidae</taxon>
        <taxon>Amphipyrinae</taxon>
        <taxon>Spodoptera</taxon>
    </lineage>
</organism>
<dbReference type="SMART" id="SM00249">
    <property type="entry name" value="PHD"/>
    <property type="match status" value="1"/>
</dbReference>
<evidence type="ECO:0000313" key="6">
    <source>
        <dbReference type="EMBL" id="KAF9411855.1"/>
    </source>
</evidence>
<evidence type="ECO:0000259" key="5">
    <source>
        <dbReference type="PROSITE" id="PS50042"/>
    </source>
</evidence>
<dbReference type="CDD" id="cd15489">
    <property type="entry name" value="PHD_SF"/>
    <property type="match status" value="1"/>
</dbReference>